<evidence type="ECO:0000313" key="2">
    <source>
        <dbReference type="Proteomes" id="UP000799302"/>
    </source>
</evidence>
<gene>
    <name evidence="1" type="ORF">BT63DRAFT_423637</name>
</gene>
<evidence type="ECO:0000313" key="1">
    <source>
        <dbReference type="EMBL" id="KAF2671439.1"/>
    </source>
</evidence>
<name>A0A6A6UGP0_9PEZI</name>
<sequence>MRPTPSQLTIAHPAWIDYVPWPEIRDHFIRWPSSIGHGDVQSFFASHTHINWPSTHGDMLCIDPTTESLALSDEFESWAKDINNWSLDSAVEEHYPTIATMAWVKINGQVDFQEDMQAFESLINDVWSPTLTATEKLTP</sequence>
<dbReference type="PANTHER" id="PTHR37012:SF2">
    <property type="entry name" value="BZIP DOMAIN-CONTAINING PROTEIN-RELATED"/>
    <property type="match status" value="1"/>
</dbReference>
<protein>
    <submittedName>
        <fullName evidence="1">Uncharacterized protein</fullName>
    </submittedName>
</protein>
<dbReference type="Proteomes" id="UP000799302">
    <property type="component" value="Unassembled WGS sequence"/>
</dbReference>
<dbReference type="AlphaFoldDB" id="A0A6A6UGP0"/>
<dbReference type="OrthoDB" id="2985014at2759"/>
<reference evidence="1" key="1">
    <citation type="journal article" date="2020" name="Stud. Mycol.">
        <title>101 Dothideomycetes genomes: a test case for predicting lifestyles and emergence of pathogens.</title>
        <authorList>
            <person name="Haridas S."/>
            <person name="Albert R."/>
            <person name="Binder M."/>
            <person name="Bloem J."/>
            <person name="Labutti K."/>
            <person name="Salamov A."/>
            <person name="Andreopoulos B."/>
            <person name="Baker S."/>
            <person name="Barry K."/>
            <person name="Bills G."/>
            <person name="Bluhm B."/>
            <person name="Cannon C."/>
            <person name="Castanera R."/>
            <person name="Culley D."/>
            <person name="Daum C."/>
            <person name="Ezra D."/>
            <person name="Gonzalez J."/>
            <person name="Henrissat B."/>
            <person name="Kuo A."/>
            <person name="Liang C."/>
            <person name="Lipzen A."/>
            <person name="Lutzoni F."/>
            <person name="Magnuson J."/>
            <person name="Mondo S."/>
            <person name="Nolan M."/>
            <person name="Ohm R."/>
            <person name="Pangilinan J."/>
            <person name="Park H.-J."/>
            <person name="Ramirez L."/>
            <person name="Alfaro M."/>
            <person name="Sun H."/>
            <person name="Tritt A."/>
            <person name="Yoshinaga Y."/>
            <person name="Zwiers L.-H."/>
            <person name="Turgeon B."/>
            <person name="Goodwin S."/>
            <person name="Spatafora J."/>
            <person name="Crous P."/>
            <person name="Grigoriev I."/>
        </authorList>
    </citation>
    <scope>NUCLEOTIDE SEQUENCE</scope>
    <source>
        <strain evidence="1">CBS 115976</strain>
    </source>
</reference>
<proteinExistence type="predicted"/>
<keyword evidence="2" id="KW-1185">Reference proteome</keyword>
<dbReference type="EMBL" id="MU004233">
    <property type="protein sequence ID" value="KAF2671439.1"/>
    <property type="molecule type" value="Genomic_DNA"/>
</dbReference>
<dbReference type="PANTHER" id="PTHR37012">
    <property type="entry name" value="B-ZIP TRANSCRIPTION FACTOR (EUROFUNG)-RELATED"/>
    <property type="match status" value="1"/>
</dbReference>
<dbReference type="InterPro" id="IPR021833">
    <property type="entry name" value="DUF3425"/>
</dbReference>
<dbReference type="Pfam" id="PF11905">
    <property type="entry name" value="DUF3425"/>
    <property type="match status" value="1"/>
</dbReference>
<accession>A0A6A6UGP0</accession>
<organism evidence="1 2">
    <name type="scientific">Microthyrium microscopicum</name>
    <dbReference type="NCBI Taxonomy" id="703497"/>
    <lineage>
        <taxon>Eukaryota</taxon>
        <taxon>Fungi</taxon>
        <taxon>Dikarya</taxon>
        <taxon>Ascomycota</taxon>
        <taxon>Pezizomycotina</taxon>
        <taxon>Dothideomycetes</taxon>
        <taxon>Dothideomycetes incertae sedis</taxon>
        <taxon>Microthyriales</taxon>
        <taxon>Microthyriaceae</taxon>
        <taxon>Microthyrium</taxon>
    </lineage>
</organism>